<evidence type="ECO:0000259" key="1">
    <source>
        <dbReference type="Pfam" id="PF04233"/>
    </source>
</evidence>
<organism evidence="2 3">
    <name type="scientific">Novosphingobium olei</name>
    <dbReference type="NCBI Taxonomy" id="2728851"/>
    <lineage>
        <taxon>Bacteria</taxon>
        <taxon>Pseudomonadati</taxon>
        <taxon>Pseudomonadota</taxon>
        <taxon>Alphaproteobacteria</taxon>
        <taxon>Sphingomonadales</taxon>
        <taxon>Sphingomonadaceae</taxon>
        <taxon>Novosphingobium</taxon>
    </lineage>
</organism>
<evidence type="ECO:0000313" key="3">
    <source>
        <dbReference type="Proteomes" id="UP000583556"/>
    </source>
</evidence>
<evidence type="ECO:0000313" key="2">
    <source>
        <dbReference type="EMBL" id="NML93794.1"/>
    </source>
</evidence>
<dbReference type="AlphaFoldDB" id="A0A7Y0BNY3"/>
<dbReference type="Proteomes" id="UP000583556">
    <property type="component" value="Unassembled WGS sequence"/>
</dbReference>
<dbReference type="Pfam" id="PF04233">
    <property type="entry name" value="Phage_Mu_F"/>
    <property type="match status" value="1"/>
</dbReference>
<keyword evidence="3" id="KW-1185">Reference proteome</keyword>
<gene>
    <name evidence="2" type="ORF">HHL27_08955</name>
</gene>
<comment type="caution">
    <text evidence="2">The sequence shown here is derived from an EMBL/GenBank/DDBJ whole genome shotgun (WGS) entry which is preliminary data.</text>
</comment>
<dbReference type="EMBL" id="JABBGM010000003">
    <property type="protein sequence ID" value="NML93794.1"/>
    <property type="molecule type" value="Genomic_DNA"/>
</dbReference>
<feature type="domain" description="Phage head morphogenesis" evidence="1">
    <location>
        <begin position="108"/>
        <end position="219"/>
    </location>
</feature>
<name>A0A7Y0BNY3_9SPHN</name>
<reference evidence="2 3" key="1">
    <citation type="submission" date="2020-04" db="EMBL/GenBank/DDBJ databases">
        <title>Novosphingobium sp. TW-4 isolated from soil.</title>
        <authorList>
            <person name="Dahal R.H."/>
            <person name="Chaudhary D.K."/>
        </authorList>
    </citation>
    <scope>NUCLEOTIDE SEQUENCE [LARGE SCALE GENOMIC DNA]</scope>
    <source>
        <strain evidence="2 3">TW-4</strain>
    </source>
</reference>
<sequence>MREIERVWKRREPETIAKDEIPAKALQAIIQKAARRWIRRFDDLAESLAEYFSTATRARCDRTLADMLRKGGFTVKFKMTPAMRDAFAAVRAENVGLIKSIASQHLAKVEMLVMQSVSQGRDLGQLTKALEKTYGLTRKRASFIARDQNNKATAVMRRVRETEIGITEGKWLHSAGGKHPREPHVRFSGKRFKLAEGHDFGDGLGPVLPGVAINCRCTWVPVVPGFD</sequence>
<protein>
    <submittedName>
        <fullName evidence="2">Phage head morphogenesis protein</fullName>
    </submittedName>
</protein>
<proteinExistence type="predicted"/>
<accession>A0A7Y0BNY3</accession>
<dbReference type="InterPro" id="IPR006528">
    <property type="entry name" value="Phage_head_morphogenesis_dom"/>
</dbReference>